<dbReference type="Pfam" id="PF12804">
    <property type="entry name" value="NTP_transf_3"/>
    <property type="match status" value="1"/>
</dbReference>
<gene>
    <name evidence="2" type="ORF">OMP40_37680</name>
</gene>
<accession>A0A9X4QX98</accession>
<evidence type="ECO:0000259" key="1">
    <source>
        <dbReference type="Pfam" id="PF12804"/>
    </source>
</evidence>
<proteinExistence type="predicted"/>
<comment type="caution">
    <text evidence="2">The sequence shown here is derived from an EMBL/GenBank/DDBJ whole genome shotgun (WGS) entry which is preliminary data.</text>
</comment>
<organism evidence="2 3">
    <name type="scientific">Cohnella rhizosphaerae</name>
    <dbReference type="NCBI Taxonomy" id="1457232"/>
    <lineage>
        <taxon>Bacteria</taxon>
        <taxon>Bacillati</taxon>
        <taxon>Bacillota</taxon>
        <taxon>Bacilli</taxon>
        <taxon>Bacillales</taxon>
        <taxon>Paenibacillaceae</taxon>
        <taxon>Cohnella</taxon>
    </lineage>
</organism>
<name>A0A9X4QX98_9BACL</name>
<dbReference type="InterPro" id="IPR025877">
    <property type="entry name" value="MobA-like_NTP_Trfase"/>
</dbReference>
<protein>
    <submittedName>
        <fullName evidence="2">NTP transferase domain-containing protein</fullName>
    </submittedName>
</protein>
<feature type="domain" description="MobA-like NTP transferase" evidence="1">
    <location>
        <begin position="3"/>
        <end position="80"/>
    </location>
</feature>
<dbReference type="Gene3D" id="3.90.550.10">
    <property type="entry name" value="Spore Coat Polysaccharide Biosynthesis Protein SpsA, Chain A"/>
    <property type="match status" value="1"/>
</dbReference>
<dbReference type="AlphaFoldDB" id="A0A9X4QX98"/>
<dbReference type="GO" id="GO:0016779">
    <property type="term" value="F:nucleotidyltransferase activity"/>
    <property type="evidence" value="ECO:0007669"/>
    <property type="project" value="UniProtKB-ARBA"/>
</dbReference>
<reference evidence="2" key="1">
    <citation type="submission" date="2022-10" db="EMBL/GenBank/DDBJ databases">
        <title>Comparative genomic analysis of Cohnella hashimotonis sp. nov., isolated from the International Space Station.</title>
        <authorList>
            <person name="Simpson A."/>
            <person name="Venkateswaran K."/>
        </authorList>
    </citation>
    <scope>NUCLEOTIDE SEQUENCE</scope>
    <source>
        <strain evidence="2">DSM 28161</strain>
    </source>
</reference>
<dbReference type="Proteomes" id="UP001153404">
    <property type="component" value="Unassembled WGS sequence"/>
</dbReference>
<evidence type="ECO:0000313" key="2">
    <source>
        <dbReference type="EMBL" id="MDG0814378.1"/>
    </source>
</evidence>
<evidence type="ECO:0000313" key="3">
    <source>
        <dbReference type="Proteomes" id="UP001153404"/>
    </source>
</evidence>
<dbReference type="SUPFAM" id="SSF53448">
    <property type="entry name" value="Nucleotide-diphospho-sugar transferases"/>
    <property type="match status" value="1"/>
</dbReference>
<keyword evidence="3" id="KW-1185">Reference proteome</keyword>
<dbReference type="InterPro" id="IPR029044">
    <property type="entry name" value="Nucleotide-diphossugar_trans"/>
</dbReference>
<sequence>MRGAGPLGGMHSALRLARNPLVWIVGSDMPFISAEEARRLMTGFADGVQAVIPLVGERPIPLHGLYDSRCAEIVAALLTAGVGSMEGLLGRIHWLGVPAEQEAEQGAPCFSFEIHSEADYERAESLLHLVRSTG</sequence>
<dbReference type="RefSeq" id="WP_277539744.1">
    <property type="nucleotide sequence ID" value="NZ_JAPDIA010000009.1"/>
</dbReference>
<keyword evidence="2" id="KW-0808">Transferase</keyword>
<dbReference type="EMBL" id="JAPDIA010000009">
    <property type="protein sequence ID" value="MDG0814378.1"/>
    <property type="molecule type" value="Genomic_DNA"/>
</dbReference>